<dbReference type="Proteomes" id="UP001320209">
    <property type="component" value="Chromosome"/>
</dbReference>
<protein>
    <submittedName>
        <fullName evidence="2">Uncharacterized protein</fullName>
    </submittedName>
</protein>
<proteinExistence type="predicted"/>
<gene>
    <name evidence="2" type="ORF">HYD_0700</name>
</gene>
<feature type="compositionally biased region" description="Basic and acidic residues" evidence="1">
    <location>
        <begin position="117"/>
        <end position="143"/>
    </location>
</feature>
<sequence>MLEMYKRDLSRNWAGVEDWKEVRDEWDSIPPNYGVVDMVRRNLMVQRMHTSANANNNAPIHKCYVENLKDNMESDLRELEKREKTLANAHIIMQKDFAAKSKEALADLENSIQKAKSLQEAEKQSKEKDKKEESKEEAPKKASTELFDYLSGLQTQASNFSNLASNGAYKAQDVFKELNRAHNNYLRFEKEGQVIFEEINKKTSENMKFYEEVESYAKKIEELEKIAKEDADPNEKETATKAIKEFDEKAQINNAAIFKHWEDFDSLSEKCGL</sequence>
<evidence type="ECO:0000256" key="1">
    <source>
        <dbReference type="SAM" id="MobiDB-lite"/>
    </source>
</evidence>
<organism evidence="2 3">
    <name type="scientific">Candidatus Hydrogenosomobacter endosymbioticus</name>
    <dbReference type="NCBI Taxonomy" id="2558174"/>
    <lineage>
        <taxon>Bacteria</taxon>
        <taxon>Pseudomonadati</taxon>
        <taxon>Pseudomonadota</taxon>
        <taxon>Alphaproteobacteria</taxon>
        <taxon>Holosporales</taxon>
        <taxon>Holosporaceae</taxon>
        <taxon>Candidatus Hydrogenosomobacter</taxon>
    </lineage>
</organism>
<evidence type="ECO:0000313" key="2">
    <source>
        <dbReference type="EMBL" id="BDB95937.1"/>
    </source>
</evidence>
<reference evidence="2" key="1">
    <citation type="submission" date="2021-10" db="EMBL/GenBank/DDBJ databases">
        <title>Genome Sequence of The Candidatus Hydrogeosomobacter endosymbioticus, an Intracellular Bacterial Symbiont of the Anaerobic Ciliate GW7.</title>
        <authorList>
            <person name="Shiohama Y."/>
            <person name="Shinzato N."/>
        </authorList>
    </citation>
    <scope>NUCLEOTIDE SEQUENCE [LARGE SCALE GENOMIC DNA]</scope>
    <source>
        <strain evidence="2">200920</strain>
    </source>
</reference>
<keyword evidence="3" id="KW-1185">Reference proteome</keyword>
<dbReference type="EMBL" id="AP025225">
    <property type="protein sequence ID" value="BDB95937.1"/>
    <property type="molecule type" value="Genomic_DNA"/>
</dbReference>
<name>A0ABN6L307_9PROT</name>
<feature type="region of interest" description="Disordered" evidence="1">
    <location>
        <begin position="116"/>
        <end position="143"/>
    </location>
</feature>
<accession>A0ABN6L307</accession>
<evidence type="ECO:0000313" key="3">
    <source>
        <dbReference type="Proteomes" id="UP001320209"/>
    </source>
</evidence>